<accession>A0A7W6PT02</accession>
<reference evidence="1 2" key="1">
    <citation type="submission" date="2020-08" db="EMBL/GenBank/DDBJ databases">
        <title>Genomic Encyclopedia of Type Strains, Phase IV (KMG-IV): sequencing the most valuable type-strain genomes for metagenomic binning, comparative biology and taxonomic classification.</title>
        <authorList>
            <person name="Goeker M."/>
        </authorList>
    </citation>
    <scope>NUCLEOTIDE SEQUENCE [LARGE SCALE GENOMIC DNA]</scope>
    <source>
        <strain evidence="1 2">DSM 29514</strain>
    </source>
</reference>
<gene>
    <name evidence="1" type="ORF">GGQ72_004637</name>
</gene>
<protein>
    <submittedName>
        <fullName evidence="1">Uncharacterized protein</fullName>
    </submittedName>
</protein>
<comment type="caution">
    <text evidence="1">The sequence shown here is derived from an EMBL/GenBank/DDBJ whole genome shotgun (WGS) entry which is preliminary data.</text>
</comment>
<keyword evidence="2" id="KW-1185">Reference proteome</keyword>
<proteinExistence type="predicted"/>
<name>A0A7W6PT02_9HYPH</name>
<dbReference type="EMBL" id="JACIEC010000017">
    <property type="protein sequence ID" value="MBB4146068.1"/>
    <property type="molecule type" value="Genomic_DNA"/>
</dbReference>
<evidence type="ECO:0000313" key="1">
    <source>
        <dbReference type="EMBL" id="MBB4146068.1"/>
    </source>
</evidence>
<dbReference type="AlphaFoldDB" id="A0A7W6PT02"/>
<sequence length="44" mass="5265">MKHSNGIREQLIGGRYVMRDRNGRTIINRPPAARDVYRFQHLDR</sequence>
<dbReference type="RefSeq" id="WP_281360720.1">
    <property type="nucleotide sequence ID" value="NZ_CP049249.1"/>
</dbReference>
<evidence type="ECO:0000313" key="2">
    <source>
        <dbReference type="Proteomes" id="UP000519897"/>
    </source>
</evidence>
<organism evidence="1 2">
    <name type="scientific">Rhizobium rhizoryzae</name>
    <dbReference type="NCBI Taxonomy" id="451876"/>
    <lineage>
        <taxon>Bacteria</taxon>
        <taxon>Pseudomonadati</taxon>
        <taxon>Pseudomonadota</taxon>
        <taxon>Alphaproteobacteria</taxon>
        <taxon>Hyphomicrobiales</taxon>
        <taxon>Rhizobiaceae</taxon>
        <taxon>Rhizobium/Agrobacterium group</taxon>
        <taxon>Rhizobium</taxon>
    </lineage>
</organism>
<dbReference type="Proteomes" id="UP000519897">
    <property type="component" value="Unassembled WGS sequence"/>
</dbReference>